<keyword evidence="1" id="KW-0472">Membrane</keyword>
<gene>
    <name evidence="2" type="ORF">ERX40_05435</name>
</gene>
<dbReference type="Pfam" id="PF05656">
    <property type="entry name" value="DUF805"/>
    <property type="match status" value="1"/>
</dbReference>
<keyword evidence="3" id="KW-1185">Reference proteome</keyword>
<organism evidence="2 3">
    <name type="scientific">Macrococcus carouselicus</name>
    <dbReference type="NCBI Taxonomy" id="69969"/>
    <lineage>
        <taxon>Bacteria</taxon>
        <taxon>Bacillati</taxon>
        <taxon>Bacillota</taxon>
        <taxon>Bacilli</taxon>
        <taxon>Bacillales</taxon>
        <taxon>Staphylococcaceae</taxon>
        <taxon>Macrococcus</taxon>
    </lineage>
</organism>
<feature type="transmembrane region" description="Helical" evidence="1">
    <location>
        <begin position="63"/>
        <end position="84"/>
    </location>
</feature>
<dbReference type="EMBL" id="SCWD01000001">
    <property type="protein sequence ID" value="TDM04615.1"/>
    <property type="molecule type" value="Genomic_DNA"/>
</dbReference>
<dbReference type="InterPro" id="IPR008523">
    <property type="entry name" value="DUF805"/>
</dbReference>
<dbReference type="AlphaFoldDB" id="A0A9Q8CLZ5"/>
<dbReference type="PANTHER" id="PTHR34980:SF2">
    <property type="entry name" value="INNER MEMBRANE PROTEIN YHAH-RELATED"/>
    <property type="match status" value="1"/>
</dbReference>
<evidence type="ECO:0000313" key="2">
    <source>
        <dbReference type="EMBL" id="TDM04615.1"/>
    </source>
</evidence>
<dbReference type="GO" id="GO:0005886">
    <property type="term" value="C:plasma membrane"/>
    <property type="evidence" value="ECO:0007669"/>
    <property type="project" value="TreeGrafter"/>
</dbReference>
<feature type="transmembrane region" description="Helical" evidence="1">
    <location>
        <begin position="171"/>
        <end position="196"/>
    </location>
</feature>
<dbReference type="PANTHER" id="PTHR34980">
    <property type="entry name" value="INNER MEMBRANE PROTEIN-RELATED-RELATED"/>
    <property type="match status" value="1"/>
</dbReference>
<reference evidence="2 3" key="1">
    <citation type="submission" date="2019-01" db="EMBL/GenBank/DDBJ databases">
        <title>Draft genome sequences of the type strains of six Macrococcus species.</title>
        <authorList>
            <person name="Mazhar S."/>
            <person name="Altermann E."/>
            <person name="Hill C."/>
            <person name="Mcauliffe O."/>
        </authorList>
    </citation>
    <scope>NUCLEOTIDE SEQUENCE [LARGE SCALE GENOMIC DNA]</scope>
    <source>
        <strain evidence="2 3">ATCC 51828</strain>
    </source>
</reference>
<proteinExistence type="predicted"/>
<dbReference type="Proteomes" id="UP000295280">
    <property type="component" value="Unassembled WGS sequence"/>
</dbReference>
<keyword evidence="1" id="KW-1133">Transmembrane helix</keyword>
<accession>A0A9Q8CLZ5</accession>
<feature type="transmembrane region" description="Helical" evidence="1">
    <location>
        <begin position="111"/>
        <end position="129"/>
    </location>
</feature>
<protein>
    <submittedName>
        <fullName evidence="2">DUF805 domain-containing protein</fullName>
    </submittedName>
</protein>
<name>A0A9Q8CLZ5_9STAP</name>
<feature type="transmembrane region" description="Helical" evidence="1">
    <location>
        <begin position="141"/>
        <end position="165"/>
    </location>
</feature>
<evidence type="ECO:0000256" key="1">
    <source>
        <dbReference type="SAM" id="Phobius"/>
    </source>
</evidence>
<dbReference type="OrthoDB" id="9812349at2"/>
<evidence type="ECO:0000313" key="3">
    <source>
        <dbReference type="Proteomes" id="UP000295280"/>
    </source>
</evidence>
<sequence length="221" mass="25100">MLSSSSFYLCWTAIQDRTSTEKTRSKTNVTIIEEAFNMTFMEAYKRFWKKAFVMKGRARRKEYWAPVLFNVLIAFAIAIVFSFVDSAMGYKSDVFTADPAAVPDLMKPSDIASYIWSLIILIPSFTVLARRLQDININGWWALVSHLGGTIIALGIIIALVFSLASGDFGTLGMILILGLLALALIWIIFFVFTVLDGNPRPNKYGDDPKRDERYYYHDTY</sequence>
<comment type="caution">
    <text evidence="2">The sequence shown here is derived from an EMBL/GenBank/DDBJ whole genome shotgun (WGS) entry which is preliminary data.</text>
</comment>
<keyword evidence="1" id="KW-0812">Transmembrane</keyword>